<dbReference type="EMBL" id="BLAL01000206">
    <property type="protein sequence ID" value="GES91711.1"/>
    <property type="molecule type" value="Genomic_DNA"/>
</dbReference>
<dbReference type="Proteomes" id="UP000247702">
    <property type="component" value="Unassembled WGS sequence"/>
</dbReference>
<reference evidence="1 3" key="1">
    <citation type="submission" date="2017-11" db="EMBL/GenBank/DDBJ databases">
        <title>The genome of Rhizophagus clarus HR1 reveals common genetic basis of auxotrophy among arbuscular mycorrhizal fungi.</title>
        <authorList>
            <person name="Kobayashi Y."/>
        </authorList>
    </citation>
    <scope>NUCLEOTIDE SEQUENCE [LARGE SCALE GENOMIC DNA]</scope>
    <source>
        <strain evidence="1 3">HR1</strain>
    </source>
</reference>
<keyword evidence="3" id="KW-1185">Reference proteome</keyword>
<gene>
    <name evidence="2" type="ORF">RCL2_001851400</name>
    <name evidence="1" type="ORF">RclHR1_00040019</name>
</gene>
<proteinExistence type="predicted"/>
<protein>
    <submittedName>
        <fullName evidence="1">Uncharacterized protein</fullName>
    </submittedName>
</protein>
<dbReference type="EMBL" id="BEXD01003334">
    <property type="protein sequence ID" value="GBC00868.1"/>
    <property type="molecule type" value="Genomic_DNA"/>
</dbReference>
<sequence length="88" mass="10513">MKRYFQSTKSPKKSSSTNFLRTRKWCTDSDNGLDLNDSKVKKQNHDTLHHINSRYDLFERTLKLKYLTIKKERKRFDTTKSNANDLSI</sequence>
<comment type="caution">
    <text evidence="1">The sequence shown here is derived from an EMBL/GenBank/DDBJ whole genome shotgun (WGS) entry which is preliminary data.</text>
</comment>
<reference evidence="2" key="2">
    <citation type="submission" date="2019-10" db="EMBL/GenBank/DDBJ databases">
        <title>Conservation and host-specific expression of non-tandemly repeated heterogenous ribosome RNA gene in arbuscular mycorrhizal fungi.</title>
        <authorList>
            <person name="Maeda T."/>
            <person name="Kobayashi Y."/>
            <person name="Nakagawa T."/>
            <person name="Ezawa T."/>
            <person name="Yamaguchi K."/>
            <person name="Bino T."/>
            <person name="Nishimoto Y."/>
            <person name="Shigenobu S."/>
            <person name="Kawaguchi M."/>
        </authorList>
    </citation>
    <scope>NUCLEOTIDE SEQUENCE</scope>
    <source>
        <strain evidence="2">HR1</strain>
    </source>
</reference>
<evidence type="ECO:0000313" key="2">
    <source>
        <dbReference type="EMBL" id="GES91711.1"/>
    </source>
</evidence>
<dbReference type="Proteomes" id="UP000615446">
    <property type="component" value="Unassembled WGS sequence"/>
</dbReference>
<evidence type="ECO:0000313" key="3">
    <source>
        <dbReference type="Proteomes" id="UP000247702"/>
    </source>
</evidence>
<evidence type="ECO:0000313" key="1">
    <source>
        <dbReference type="EMBL" id="GBC00868.1"/>
    </source>
</evidence>
<dbReference type="AlphaFoldDB" id="A0A2Z6RE35"/>
<name>A0A2Z6RE35_9GLOM</name>
<accession>A0A2Z6RE35</accession>
<organism evidence="1 3">
    <name type="scientific">Rhizophagus clarus</name>
    <dbReference type="NCBI Taxonomy" id="94130"/>
    <lineage>
        <taxon>Eukaryota</taxon>
        <taxon>Fungi</taxon>
        <taxon>Fungi incertae sedis</taxon>
        <taxon>Mucoromycota</taxon>
        <taxon>Glomeromycotina</taxon>
        <taxon>Glomeromycetes</taxon>
        <taxon>Glomerales</taxon>
        <taxon>Glomeraceae</taxon>
        <taxon>Rhizophagus</taxon>
    </lineage>
</organism>